<dbReference type="OrthoDB" id="14833at2759"/>
<keyword evidence="5" id="KW-1185">Reference proteome</keyword>
<dbReference type="PANTHER" id="PTHR10972:SF184">
    <property type="entry name" value="OXYSTEROL-BINDING PROTEIN HOMOLOG 4-RELATED"/>
    <property type="match status" value="1"/>
</dbReference>
<gene>
    <name evidence="4" type="primary">KES1</name>
    <name evidence="3" type="ORF">BRETT_002350</name>
    <name evidence="4" type="ORF">DEBR0S1_10132G</name>
    <name evidence="2" type="ORF">HII12_002411</name>
</gene>
<reference evidence="3" key="3">
    <citation type="submission" date="2020-10" db="EMBL/GenBank/DDBJ databases">
        <authorList>
            <person name="Palmer J.M."/>
        </authorList>
    </citation>
    <scope>NUCLEOTIDE SEQUENCE</scope>
    <source>
        <strain evidence="3">UCD 2041</strain>
    </source>
</reference>
<dbReference type="GO" id="GO:0016020">
    <property type="term" value="C:membrane"/>
    <property type="evidence" value="ECO:0007669"/>
    <property type="project" value="TreeGrafter"/>
</dbReference>
<reference evidence="4 5" key="1">
    <citation type="submission" date="2019-07" db="EMBL/GenBank/DDBJ databases">
        <authorList>
            <person name="Friedrich A."/>
            <person name="Schacherer J."/>
        </authorList>
    </citation>
    <scope>NUCLEOTIDE SEQUENCE [LARGE SCALE GENOMIC DNA]</scope>
</reference>
<dbReference type="AlphaFoldDB" id="A0A3F2Y061"/>
<evidence type="ECO:0000313" key="6">
    <source>
        <dbReference type="Proteomes" id="UP000568158"/>
    </source>
</evidence>
<dbReference type="GO" id="GO:0005829">
    <property type="term" value="C:cytosol"/>
    <property type="evidence" value="ECO:0007669"/>
    <property type="project" value="TreeGrafter"/>
</dbReference>
<dbReference type="Gene3D" id="3.30.70.3490">
    <property type="match status" value="1"/>
</dbReference>
<accession>A0A3F2Y061</accession>
<dbReference type="Proteomes" id="UP000663131">
    <property type="component" value="Chromosome 9"/>
</dbReference>
<reference evidence="2 6" key="2">
    <citation type="journal article" date="2020" name="Appl. Microbiol. Biotechnol.">
        <title>Targeted gene deletion in Brettanomyces bruxellensis with an expression-free CRISPR-Cas9 system.</title>
        <authorList>
            <person name="Varela C."/>
            <person name="Bartel C."/>
            <person name="Onetto C."/>
            <person name="Borneman A."/>
        </authorList>
    </citation>
    <scope>NUCLEOTIDE SEQUENCE [LARGE SCALE GENOMIC DNA]</scope>
    <source>
        <strain evidence="2 6">AWRI1613</strain>
    </source>
</reference>
<dbReference type="Pfam" id="PF01237">
    <property type="entry name" value="Oxysterol_BP"/>
    <property type="match status" value="1"/>
</dbReference>
<protein>
    <submittedName>
        <fullName evidence="4">DEBR0S1_10132g1_1</fullName>
    </submittedName>
</protein>
<comment type="similarity">
    <text evidence="1">Belongs to the OSBP family.</text>
</comment>
<dbReference type="EMBL" id="JABCYN010000024">
    <property type="protein sequence ID" value="KAF6012258.1"/>
    <property type="molecule type" value="Genomic_DNA"/>
</dbReference>
<dbReference type="Proteomes" id="UP000478008">
    <property type="component" value="Unassembled WGS sequence"/>
</dbReference>
<evidence type="ECO:0000313" key="3">
    <source>
        <dbReference type="EMBL" id="QOU22178.1"/>
    </source>
</evidence>
<dbReference type="STRING" id="5007.A0A3F2Y061"/>
<dbReference type="Gene3D" id="1.10.287.2720">
    <property type="match status" value="1"/>
</dbReference>
<evidence type="ECO:0000313" key="4">
    <source>
        <dbReference type="EMBL" id="VUG16195.1"/>
    </source>
</evidence>
<proteinExistence type="inferred from homology"/>
<dbReference type="InterPro" id="IPR000648">
    <property type="entry name" value="Oxysterol-bd"/>
</dbReference>
<dbReference type="Proteomes" id="UP000568158">
    <property type="component" value="Unassembled WGS sequence"/>
</dbReference>
<evidence type="ECO:0000313" key="2">
    <source>
        <dbReference type="EMBL" id="KAF6012258.1"/>
    </source>
</evidence>
<dbReference type="SUPFAM" id="SSF144000">
    <property type="entry name" value="Oxysterol-binding protein-like"/>
    <property type="match status" value="1"/>
</dbReference>
<evidence type="ECO:0000256" key="1">
    <source>
        <dbReference type="ARBA" id="ARBA00008842"/>
    </source>
</evidence>
<dbReference type="GO" id="GO:0008142">
    <property type="term" value="F:oxysterol binding"/>
    <property type="evidence" value="ECO:0007669"/>
    <property type="project" value="TreeGrafter"/>
</dbReference>
<name>A0A3F2Y061_DEKBR</name>
<organism evidence="4 5">
    <name type="scientific">Dekkera bruxellensis</name>
    <name type="common">Brettanomyces custersii</name>
    <dbReference type="NCBI Taxonomy" id="5007"/>
    <lineage>
        <taxon>Eukaryota</taxon>
        <taxon>Fungi</taxon>
        <taxon>Dikarya</taxon>
        <taxon>Ascomycota</taxon>
        <taxon>Saccharomycotina</taxon>
        <taxon>Pichiomycetes</taxon>
        <taxon>Pichiales</taxon>
        <taxon>Pichiaceae</taxon>
        <taxon>Brettanomyces</taxon>
    </lineage>
</organism>
<dbReference type="EMBL" id="CP063137">
    <property type="protein sequence ID" value="QOU22178.1"/>
    <property type="molecule type" value="Genomic_DNA"/>
</dbReference>
<evidence type="ECO:0000313" key="5">
    <source>
        <dbReference type="Proteomes" id="UP000478008"/>
    </source>
</evidence>
<dbReference type="Gene3D" id="6.10.250.1430">
    <property type="match status" value="1"/>
</dbReference>
<reference evidence="3" key="4">
    <citation type="journal article" name="BMC Genomics">
        <title>New genome assemblies reveal patterns of domestication and adaptation across Brettanomyces (Dekkera) species.</title>
        <authorList>
            <person name="Roach M.J."/>
            <person name="Borneman A.R."/>
        </authorList>
    </citation>
    <scope>NUCLEOTIDE SEQUENCE</scope>
    <source>
        <strain evidence="3">UCD 2041</strain>
    </source>
</reference>
<dbReference type="InterPro" id="IPR037239">
    <property type="entry name" value="OSBP_sf"/>
</dbReference>
<dbReference type="EMBL" id="CABFWN010000001">
    <property type="protein sequence ID" value="VUG16195.1"/>
    <property type="molecule type" value="Genomic_DNA"/>
</dbReference>
<sequence length="421" mass="48254">MNYASTWASFIASIASYNGDLSSLTAPPFILSPKSLLEYSQYWGTNTELLLAPNTIKDDDGKKRKSSIHLRRLLAVIKWYLATINSQYASRTDSKHSEKKPLNPFLGEVFVAKFADDTQDHRLGETKLVLEQVQHHPPISAYAVWNEKQNTLLEGYSGVRAFMSATSLNVRQHGHALLHYRNLGEDYLITLPPLHLEGLIKGSPTVELDQKSYIQSSSKYCAVFEYSGRGYFSGKSNSFKCRIYRNHEESLNKYNALYTIFGQWSGVCFISKGSEADSEKRKRFFDSSKAVAQKLIVKPISEQHELESRRAWKKVADSIVQGDYKLITKEKSQIENEQRELRKKEEAKGVTWTRRWYDEIDYSAKDHTDKAGMKLFKMAHLSMKNVPSGILEGSSKEKSSKTMKHWRFNLEKFNAEKDIKC</sequence>
<dbReference type="Gene3D" id="2.40.160.120">
    <property type="match status" value="1"/>
</dbReference>
<dbReference type="PANTHER" id="PTHR10972">
    <property type="entry name" value="OXYSTEROL-BINDING PROTEIN-RELATED"/>
    <property type="match status" value="1"/>
</dbReference>